<dbReference type="InterPro" id="IPR036770">
    <property type="entry name" value="Ankyrin_rpt-contain_sf"/>
</dbReference>
<evidence type="ECO:0000313" key="5">
    <source>
        <dbReference type="Proteomes" id="UP000436088"/>
    </source>
</evidence>
<dbReference type="PANTHER" id="PTHR24128:SF46">
    <property type="entry name" value="ALPHA-LATROTOXIN-LHE1A-LIKE ISOFORM X1"/>
    <property type="match status" value="1"/>
</dbReference>
<accession>A0A6A2Y1P2</accession>
<keyword evidence="2" id="KW-0812">Transmembrane</keyword>
<feature type="transmembrane region" description="Helical" evidence="2">
    <location>
        <begin position="355"/>
        <end position="378"/>
    </location>
</feature>
<organism evidence="4 5">
    <name type="scientific">Hibiscus syriacus</name>
    <name type="common">Rose of Sharon</name>
    <dbReference type="NCBI Taxonomy" id="106335"/>
    <lineage>
        <taxon>Eukaryota</taxon>
        <taxon>Viridiplantae</taxon>
        <taxon>Streptophyta</taxon>
        <taxon>Embryophyta</taxon>
        <taxon>Tracheophyta</taxon>
        <taxon>Spermatophyta</taxon>
        <taxon>Magnoliopsida</taxon>
        <taxon>eudicotyledons</taxon>
        <taxon>Gunneridae</taxon>
        <taxon>Pentapetalae</taxon>
        <taxon>rosids</taxon>
        <taxon>malvids</taxon>
        <taxon>Malvales</taxon>
        <taxon>Malvaceae</taxon>
        <taxon>Malvoideae</taxon>
        <taxon>Hibiscus</taxon>
    </lineage>
</organism>
<keyword evidence="5" id="KW-1185">Reference proteome</keyword>
<proteinExistence type="predicted"/>
<sequence length="566" mass="63667">MKTIQPQIFLSFCLSCCELILPPGMDQSLRTAARVGNVSELYTLIHRNGNVLRRLDEVEFIETPLHIAAEEGCLGFAMEIMSLKPSFSRKLSQQGLSPMHLAVERGHKEMALRILEIDSGLARIKGKNGETPLHYISKFGNCDDLLHKMLEASPDCIRDVTNQNRTALHMAVENKRLDVLQVLIGALRRKDYYRETVNRKDEEGNTALHLAARNNQLEMVKLLLNCKADRQAKNQHGLTALEVAEQHNSRESVIVLRGFCIPIVSNISHQFDKQIIKYVTKASSLIFHDMENISAQDRNTLLVILGLLLTATYQTSLSPPGGVWQADCSSSSPGSKLIERRESPGSIGTAVMDQYYFLLFYSLTYVVFIAAFFLTLALLKPFPLGIRTALQLLLAFLALCFDQSVSTIAPTFSIAITLRTFSTTIFVFMLFMCISYKVSKLSVSIVGCWIFPSFSLSILAGGVVVGVIQGFLLFLILYDEFWKGTLLVVGYSLFVSGGYSSGYGWKYPTAFIAYWLLLNICRFCIKRCIKCCKVFQFNFNSICMVAITTVRRTWIQTRFKLEYPSI</sequence>
<dbReference type="SUPFAM" id="SSF48403">
    <property type="entry name" value="Ankyrin repeat"/>
    <property type="match status" value="1"/>
</dbReference>
<keyword evidence="2" id="KW-0472">Membrane</keyword>
<feature type="transmembrane region" description="Helical" evidence="2">
    <location>
        <begin position="413"/>
        <end position="437"/>
    </location>
</feature>
<dbReference type="InterPro" id="IPR002110">
    <property type="entry name" value="Ankyrin_rpt"/>
</dbReference>
<keyword evidence="1" id="KW-0040">ANK repeat</keyword>
<keyword evidence="2" id="KW-1133">Transmembrane helix</keyword>
<gene>
    <name evidence="4" type="ORF">F3Y22_tig00112249pilonHSYRG00093</name>
</gene>
<dbReference type="Pfam" id="PF13962">
    <property type="entry name" value="PGG"/>
    <property type="match status" value="1"/>
</dbReference>
<name>A0A6A2Y1P2_HIBSY</name>
<feature type="transmembrane region" description="Helical" evidence="2">
    <location>
        <begin position="449"/>
        <end position="477"/>
    </location>
</feature>
<feature type="repeat" description="ANK" evidence="1">
    <location>
        <begin position="94"/>
        <end position="115"/>
    </location>
</feature>
<dbReference type="EMBL" id="VEPZ02001530">
    <property type="protein sequence ID" value="KAE8669236.1"/>
    <property type="molecule type" value="Genomic_DNA"/>
</dbReference>
<dbReference type="PROSITE" id="PS50297">
    <property type="entry name" value="ANK_REP_REGION"/>
    <property type="match status" value="2"/>
</dbReference>
<dbReference type="PANTHER" id="PTHR24128">
    <property type="entry name" value="HOMEOBOX PROTEIN WARIAI"/>
    <property type="match status" value="1"/>
</dbReference>
<dbReference type="Pfam" id="PF12796">
    <property type="entry name" value="Ank_2"/>
    <property type="match status" value="2"/>
</dbReference>
<reference evidence="4" key="1">
    <citation type="submission" date="2019-09" db="EMBL/GenBank/DDBJ databases">
        <title>Draft genome information of white flower Hibiscus syriacus.</title>
        <authorList>
            <person name="Kim Y.-M."/>
        </authorList>
    </citation>
    <scope>NUCLEOTIDE SEQUENCE [LARGE SCALE GENOMIC DNA]</scope>
    <source>
        <strain evidence="4">YM2019G1</strain>
    </source>
</reference>
<evidence type="ECO:0000313" key="4">
    <source>
        <dbReference type="EMBL" id="KAE8669236.1"/>
    </source>
</evidence>
<comment type="caution">
    <text evidence="4">The sequence shown here is derived from an EMBL/GenBank/DDBJ whole genome shotgun (WGS) entry which is preliminary data.</text>
</comment>
<dbReference type="InterPro" id="IPR026961">
    <property type="entry name" value="PGG_dom"/>
</dbReference>
<protein>
    <submittedName>
        <fullName evidence="4">Ankyrin repeat protein</fullName>
    </submittedName>
</protein>
<evidence type="ECO:0000256" key="2">
    <source>
        <dbReference type="SAM" id="Phobius"/>
    </source>
</evidence>
<feature type="transmembrane region" description="Helical" evidence="2">
    <location>
        <begin position="484"/>
        <end position="501"/>
    </location>
</feature>
<dbReference type="PROSITE" id="PS50088">
    <property type="entry name" value="ANK_REPEAT"/>
    <property type="match status" value="2"/>
</dbReference>
<feature type="domain" description="PGG" evidence="3">
    <location>
        <begin position="296"/>
        <end position="413"/>
    </location>
</feature>
<dbReference type="SMART" id="SM00248">
    <property type="entry name" value="ANK"/>
    <property type="match status" value="6"/>
</dbReference>
<evidence type="ECO:0000259" key="3">
    <source>
        <dbReference type="Pfam" id="PF13962"/>
    </source>
</evidence>
<dbReference type="Proteomes" id="UP000436088">
    <property type="component" value="Unassembled WGS sequence"/>
</dbReference>
<feature type="transmembrane region" description="Helical" evidence="2">
    <location>
        <begin position="384"/>
        <end position="401"/>
    </location>
</feature>
<dbReference type="Gene3D" id="1.25.40.20">
    <property type="entry name" value="Ankyrin repeat-containing domain"/>
    <property type="match status" value="1"/>
</dbReference>
<evidence type="ECO:0000256" key="1">
    <source>
        <dbReference type="PROSITE-ProRule" id="PRU00023"/>
    </source>
</evidence>
<dbReference type="AlphaFoldDB" id="A0A6A2Y1P2"/>
<feature type="transmembrane region" description="Helical" evidence="2">
    <location>
        <begin position="507"/>
        <end position="525"/>
    </location>
</feature>
<feature type="repeat" description="ANK" evidence="1">
    <location>
        <begin position="203"/>
        <end position="235"/>
    </location>
</feature>